<dbReference type="Proteomes" id="UP000233781">
    <property type="component" value="Unassembled WGS sequence"/>
</dbReference>
<feature type="transmembrane region" description="Helical" evidence="1">
    <location>
        <begin position="421"/>
        <end position="438"/>
    </location>
</feature>
<feature type="transmembrane region" description="Helical" evidence="1">
    <location>
        <begin position="236"/>
        <end position="254"/>
    </location>
</feature>
<feature type="transmembrane region" description="Helical" evidence="1">
    <location>
        <begin position="261"/>
        <end position="277"/>
    </location>
</feature>
<proteinExistence type="predicted"/>
<feature type="transmembrane region" description="Helical" evidence="1">
    <location>
        <begin position="371"/>
        <end position="391"/>
    </location>
</feature>
<evidence type="ECO:0008006" key="4">
    <source>
        <dbReference type="Google" id="ProtNLM"/>
    </source>
</evidence>
<feature type="transmembrane region" description="Helical" evidence="1">
    <location>
        <begin position="23"/>
        <end position="42"/>
    </location>
</feature>
<feature type="transmembrane region" description="Helical" evidence="1">
    <location>
        <begin position="49"/>
        <end position="67"/>
    </location>
</feature>
<keyword evidence="1" id="KW-0472">Membrane</keyword>
<keyword evidence="1" id="KW-0812">Transmembrane</keyword>
<feature type="transmembrane region" description="Helical" evidence="1">
    <location>
        <begin position="103"/>
        <end position="122"/>
    </location>
</feature>
<dbReference type="OrthoDB" id="4841877at2"/>
<comment type="caution">
    <text evidence="2">The sequence shown here is derived from an EMBL/GenBank/DDBJ whole genome shotgun (WGS) entry which is preliminary data.</text>
</comment>
<name>A0A2N3YFI4_9MICO</name>
<keyword evidence="3" id="KW-1185">Reference proteome</keyword>
<evidence type="ECO:0000313" key="3">
    <source>
        <dbReference type="Proteomes" id="UP000233781"/>
    </source>
</evidence>
<feature type="transmembrane region" description="Helical" evidence="1">
    <location>
        <begin position="73"/>
        <end position="96"/>
    </location>
</feature>
<evidence type="ECO:0000313" key="2">
    <source>
        <dbReference type="EMBL" id="PKW25596.1"/>
    </source>
</evidence>
<reference evidence="2 3" key="1">
    <citation type="submission" date="2017-12" db="EMBL/GenBank/DDBJ databases">
        <title>Sequencing the genomes of 1000 Actinobacteria strains.</title>
        <authorList>
            <person name="Klenk H.-P."/>
        </authorList>
    </citation>
    <scope>NUCLEOTIDE SEQUENCE [LARGE SCALE GENOMIC DNA]</scope>
    <source>
        <strain evidence="2 3">DSM 12806</strain>
    </source>
</reference>
<dbReference type="EMBL" id="PJNE01000001">
    <property type="protein sequence ID" value="PKW25596.1"/>
    <property type="molecule type" value="Genomic_DNA"/>
</dbReference>
<sequence>MADAGRPTVAPRPDGADAGRRPWGPGLLFGLAWLAWFGVAQWSVVRFRVPILLVLTACTALLAWWLVRRTALALPSWLGPAVLVGSAVLTLTVPLFSYLRGGWLTAALAVLAVGAVLVAGLLALPRPWAAPAAAGVAVLAHTALAAVTILGDRAPRIDVWVILQQFADATARLDDVYTQVFTGSPGVQDHFTYLPWMGVLTAPGRWVAGDVRWMLLVWTLVLLAGLWALAGGRRGQAARAAAVVALVVFAPGTLTQVDQAWTEPVLAALLVWWAVLVRRGHAWWAVLPLAVACASKQHLALLAPLLLLWRPFGWRRTLAAGALAGVLVLPWLLADASAFVDDTVTTLLTFHPIRFANTWYLYFLNERGVELPFAATGLVMLAAVAAAVWAVWRRQPDVGEVLRWFALVLAVANLVNKQAFYNQFWLVAVLVAASLLVVPDVTARGRPAAAASDG</sequence>
<dbReference type="RefSeq" id="WP_101394292.1">
    <property type="nucleotide sequence ID" value="NZ_PJNE01000001.1"/>
</dbReference>
<keyword evidence="1" id="KW-1133">Transmembrane helix</keyword>
<evidence type="ECO:0000256" key="1">
    <source>
        <dbReference type="SAM" id="Phobius"/>
    </source>
</evidence>
<organism evidence="2 3">
    <name type="scientific">Phycicoccus duodecadis</name>
    <dbReference type="NCBI Taxonomy" id="173053"/>
    <lineage>
        <taxon>Bacteria</taxon>
        <taxon>Bacillati</taxon>
        <taxon>Actinomycetota</taxon>
        <taxon>Actinomycetes</taxon>
        <taxon>Micrococcales</taxon>
        <taxon>Intrasporangiaceae</taxon>
        <taxon>Phycicoccus</taxon>
    </lineage>
</organism>
<protein>
    <recommendedName>
        <fullName evidence="4">DUF2029 domain-containing protein</fullName>
    </recommendedName>
</protein>
<accession>A0A2N3YFI4</accession>
<feature type="transmembrane region" description="Helical" evidence="1">
    <location>
        <begin position="213"/>
        <end position="230"/>
    </location>
</feature>
<feature type="transmembrane region" description="Helical" evidence="1">
    <location>
        <begin position="128"/>
        <end position="150"/>
    </location>
</feature>
<feature type="transmembrane region" description="Helical" evidence="1">
    <location>
        <begin position="320"/>
        <end position="340"/>
    </location>
</feature>
<dbReference type="AlphaFoldDB" id="A0A2N3YFI4"/>
<gene>
    <name evidence="2" type="ORF">ATL31_0393</name>
</gene>